<sequence>MKVPFTALSAVNGTFIASVGCDEPAGFGLIE</sequence>
<dbReference type="PROSITE" id="PS51257">
    <property type="entry name" value="PROKAR_LIPOPROTEIN"/>
    <property type="match status" value="1"/>
</dbReference>
<evidence type="ECO:0000313" key="1">
    <source>
        <dbReference type="EMBL" id="MBA8925661.1"/>
    </source>
</evidence>
<reference evidence="1 2" key="1">
    <citation type="submission" date="2020-08" db="EMBL/GenBank/DDBJ databases">
        <title>Genomic Encyclopedia of Archaeal and Bacterial Type Strains, Phase II (KMG-II): from individual species to whole genera.</title>
        <authorList>
            <person name="Goeker M."/>
        </authorList>
    </citation>
    <scope>NUCLEOTIDE SEQUENCE [LARGE SCALE GENOMIC DNA]</scope>
    <source>
        <strain evidence="1 2">DSM 43850</strain>
    </source>
</reference>
<organism evidence="1 2">
    <name type="scientific">Kutzneria viridogrisea</name>
    <dbReference type="NCBI Taxonomy" id="47990"/>
    <lineage>
        <taxon>Bacteria</taxon>
        <taxon>Bacillati</taxon>
        <taxon>Actinomycetota</taxon>
        <taxon>Actinomycetes</taxon>
        <taxon>Pseudonocardiales</taxon>
        <taxon>Pseudonocardiaceae</taxon>
        <taxon>Kutzneria</taxon>
    </lineage>
</organism>
<keyword evidence="2" id="KW-1185">Reference proteome</keyword>
<comment type="caution">
    <text evidence="1">The sequence shown here is derived from an EMBL/GenBank/DDBJ whole genome shotgun (WGS) entry which is preliminary data.</text>
</comment>
<dbReference type="Proteomes" id="UP000517916">
    <property type="component" value="Unassembled WGS sequence"/>
</dbReference>
<name>A0ABR6BFL1_9PSEU</name>
<gene>
    <name evidence="1" type="ORF">BC739_002860</name>
</gene>
<evidence type="ECO:0000313" key="2">
    <source>
        <dbReference type="Proteomes" id="UP000517916"/>
    </source>
</evidence>
<protein>
    <submittedName>
        <fullName evidence="1">Uncharacterized protein</fullName>
    </submittedName>
</protein>
<accession>A0ABR6BFL1</accession>
<dbReference type="EMBL" id="JACJID010000002">
    <property type="protein sequence ID" value="MBA8925661.1"/>
    <property type="molecule type" value="Genomic_DNA"/>
</dbReference>
<proteinExistence type="predicted"/>